<comment type="catalytic activity">
    <reaction evidence="1 5">
        <text>[protein]-peptidylproline (omega=180) = [protein]-peptidylproline (omega=0)</text>
        <dbReference type="Rhea" id="RHEA:16237"/>
        <dbReference type="Rhea" id="RHEA-COMP:10747"/>
        <dbReference type="Rhea" id="RHEA-COMP:10748"/>
        <dbReference type="ChEBI" id="CHEBI:83833"/>
        <dbReference type="ChEBI" id="CHEBI:83834"/>
        <dbReference type="EC" id="5.2.1.8"/>
    </reaction>
</comment>
<dbReference type="PANTHER" id="PTHR43811:SF19">
    <property type="entry name" value="39 KDA FK506-BINDING NUCLEAR PROTEIN"/>
    <property type="match status" value="1"/>
</dbReference>
<evidence type="ECO:0000256" key="6">
    <source>
        <dbReference type="SAM" id="MobiDB-lite"/>
    </source>
</evidence>
<dbReference type="Gene3D" id="2.60.120.340">
    <property type="entry name" value="Nucleoplasmin core domain"/>
    <property type="match status" value="1"/>
</dbReference>
<evidence type="ECO:0000259" key="7">
    <source>
        <dbReference type="PROSITE" id="PS50059"/>
    </source>
</evidence>
<comment type="caution">
    <text evidence="8">The sequence shown here is derived from an EMBL/GenBank/DDBJ whole genome shotgun (WGS) entry which is preliminary data.</text>
</comment>
<dbReference type="Pfam" id="PF00254">
    <property type="entry name" value="FKBP_C"/>
    <property type="match status" value="1"/>
</dbReference>
<dbReference type="Proteomes" id="UP000655225">
    <property type="component" value="Unassembled WGS sequence"/>
</dbReference>
<keyword evidence="3 5" id="KW-0697">Rotamase</keyword>
<dbReference type="OMA" id="KVEMRYI"/>
<organism evidence="8 9">
    <name type="scientific">Tetracentron sinense</name>
    <name type="common">Spur-leaf</name>
    <dbReference type="NCBI Taxonomy" id="13715"/>
    <lineage>
        <taxon>Eukaryota</taxon>
        <taxon>Viridiplantae</taxon>
        <taxon>Streptophyta</taxon>
        <taxon>Embryophyta</taxon>
        <taxon>Tracheophyta</taxon>
        <taxon>Spermatophyta</taxon>
        <taxon>Magnoliopsida</taxon>
        <taxon>Trochodendrales</taxon>
        <taxon>Trochodendraceae</taxon>
        <taxon>Tetracentron</taxon>
    </lineage>
</organism>
<evidence type="ECO:0000256" key="4">
    <source>
        <dbReference type="ARBA" id="ARBA00023235"/>
    </source>
</evidence>
<dbReference type="InterPro" id="IPR046357">
    <property type="entry name" value="PPIase_dom_sf"/>
</dbReference>
<proteinExistence type="predicted"/>
<dbReference type="Pfam" id="PF17800">
    <property type="entry name" value="NPL"/>
    <property type="match status" value="1"/>
</dbReference>
<dbReference type="EC" id="5.2.1.8" evidence="2 5"/>
<sequence length="514" mass="56550">MVMVQATLGNGSSTQRSLIQCKLGDKSPIFLCALLPNKNESCPLDLEFEEDEEVVFSVTGPYSVHLVGYYLGSGPDLCRHDEDTYPLDFDSYGEDIAETETEDSTDYDTEDEYENDFIDDGDLEVFPSSPVPNSGVVIEEILEDEKPTNGNGSRKRLKKKYQLSESDDDDNSQQQIVVKGSTAVPVLASEDEDGFPISSLCRGKPNEKNAVTEAEEKTDKSTAKEGKKKKKTKDDSNHATGLKRKVDTVVPDDEPERGADQPYNSSLPSTEVGLENGAKRKKKKKERAKEGKAVEGGSDNKSSVLKEDKAQHEETKTDNMDQEPPLRNKQDKGFDVDTDHAADENGSAEKKKKKKSRKKKSKSQESEGNANMEESVLAMEGKNGSIMEIEDKKSEAKPSQVRTFPNGLVIEELAMGKPDGKNASLGKKVSVHYIGKLKKNGQIFDSNIGRAPFKFRLGVGQVIKGWDIGVKGMRIGDKRRLTIPPSMGYGTQGAGGKIPPNSWLIFDVELVDVR</sequence>
<keyword evidence="4 5" id="KW-0413">Isomerase</keyword>
<reference evidence="8 9" key="1">
    <citation type="submission" date="2020-04" db="EMBL/GenBank/DDBJ databases">
        <title>Plant Genome Project.</title>
        <authorList>
            <person name="Zhang R.-G."/>
        </authorList>
    </citation>
    <scope>NUCLEOTIDE SEQUENCE [LARGE SCALE GENOMIC DNA]</scope>
    <source>
        <strain evidence="8">YNK0</strain>
        <tissue evidence="8">Leaf</tissue>
    </source>
</reference>
<dbReference type="EMBL" id="JABCRI010000001">
    <property type="protein sequence ID" value="KAF8412370.1"/>
    <property type="molecule type" value="Genomic_DNA"/>
</dbReference>
<dbReference type="InterPro" id="IPR041232">
    <property type="entry name" value="NPL"/>
</dbReference>
<evidence type="ECO:0000256" key="3">
    <source>
        <dbReference type="ARBA" id="ARBA00023110"/>
    </source>
</evidence>
<accession>A0A834ZRR3</accession>
<feature type="compositionally biased region" description="Basic and acidic residues" evidence="6">
    <location>
        <begin position="304"/>
        <end position="349"/>
    </location>
</feature>
<gene>
    <name evidence="8" type="ORF">HHK36_000334</name>
</gene>
<keyword evidence="9" id="KW-1185">Reference proteome</keyword>
<name>A0A834ZRR3_TETSI</name>
<evidence type="ECO:0000256" key="5">
    <source>
        <dbReference type="PROSITE-ProRule" id="PRU00277"/>
    </source>
</evidence>
<evidence type="ECO:0000313" key="8">
    <source>
        <dbReference type="EMBL" id="KAF8412370.1"/>
    </source>
</evidence>
<feature type="domain" description="PPIase FKBP-type" evidence="7">
    <location>
        <begin position="426"/>
        <end position="514"/>
    </location>
</feature>
<dbReference type="Gene3D" id="3.10.50.40">
    <property type="match status" value="1"/>
</dbReference>
<dbReference type="PANTHER" id="PTHR43811">
    <property type="entry name" value="FKBP-TYPE PEPTIDYL-PROLYL CIS-TRANS ISOMERASE FKPA"/>
    <property type="match status" value="1"/>
</dbReference>
<evidence type="ECO:0000256" key="2">
    <source>
        <dbReference type="ARBA" id="ARBA00013194"/>
    </source>
</evidence>
<evidence type="ECO:0000256" key="1">
    <source>
        <dbReference type="ARBA" id="ARBA00000971"/>
    </source>
</evidence>
<dbReference type="PROSITE" id="PS50059">
    <property type="entry name" value="FKBP_PPIASE"/>
    <property type="match status" value="1"/>
</dbReference>
<evidence type="ECO:0000313" key="9">
    <source>
        <dbReference type="Proteomes" id="UP000655225"/>
    </source>
</evidence>
<dbReference type="OrthoDB" id="1902587at2759"/>
<dbReference type="AlphaFoldDB" id="A0A834ZRR3"/>
<feature type="compositionally biased region" description="Basic and acidic residues" evidence="6">
    <location>
        <begin position="214"/>
        <end position="225"/>
    </location>
</feature>
<dbReference type="InterPro" id="IPR001179">
    <property type="entry name" value="PPIase_FKBP_dom"/>
</dbReference>
<feature type="compositionally biased region" description="Basic residues" evidence="6">
    <location>
        <begin position="350"/>
        <end position="361"/>
    </location>
</feature>
<protein>
    <recommendedName>
        <fullName evidence="2 5">peptidylprolyl isomerase</fullName>
        <ecNumber evidence="2 5">5.2.1.8</ecNumber>
    </recommendedName>
</protein>
<dbReference type="SUPFAM" id="SSF54534">
    <property type="entry name" value="FKBP-like"/>
    <property type="match status" value="1"/>
</dbReference>
<dbReference type="FunFam" id="3.10.50.40:FF:000006">
    <property type="entry name" value="Peptidyl-prolyl cis-trans isomerase"/>
    <property type="match status" value="1"/>
</dbReference>
<dbReference type="GO" id="GO:0003755">
    <property type="term" value="F:peptidyl-prolyl cis-trans isomerase activity"/>
    <property type="evidence" value="ECO:0007669"/>
    <property type="project" value="UniProtKB-KW"/>
</dbReference>
<feature type="region of interest" description="Disordered" evidence="6">
    <location>
        <begin position="141"/>
        <end position="375"/>
    </location>
</feature>